<dbReference type="InterPro" id="IPR017440">
    <property type="entry name" value="Cit_synth/succinyl-CoA_lig_AS"/>
</dbReference>
<feature type="active site" description="Tele-phosphohistidine intermediate" evidence="5 6">
    <location>
        <position position="249"/>
    </location>
</feature>
<dbReference type="PIRSF" id="PIRSF001553">
    <property type="entry name" value="SucCS_alpha"/>
    <property type="match status" value="1"/>
</dbReference>
<keyword evidence="3 5" id="KW-0547">Nucleotide-binding</keyword>
<dbReference type="EC" id="6.2.1.5" evidence="5"/>
<feature type="domain" description="CoA-binding" evidence="9">
    <location>
        <begin position="4"/>
        <end position="102"/>
    </location>
</feature>
<dbReference type="FunFam" id="3.40.50.720:FF:000277">
    <property type="entry name" value="Succinate--CoA ligase [ADP-forming] subunit alpha"/>
    <property type="match status" value="1"/>
</dbReference>
<dbReference type="PANTHER" id="PTHR11117:SF2">
    <property type="entry name" value="SUCCINATE--COA LIGASE [ADP_GDP-FORMING] SUBUNIT ALPHA, MITOCHONDRIAL"/>
    <property type="match status" value="1"/>
</dbReference>
<dbReference type="InterPro" id="IPR003781">
    <property type="entry name" value="CoA-bd"/>
</dbReference>
<dbReference type="InterPro" id="IPR016102">
    <property type="entry name" value="Succinyl-CoA_synth-like"/>
</dbReference>
<dbReference type="GO" id="GO:0009361">
    <property type="term" value="C:succinate-CoA ligase complex (ADP-forming)"/>
    <property type="evidence" value="ECO:0007669"/>
    <property type="project" value="TreeGrafter"/>
</dbReference>
<evidence type="ECO:0000256" key="6">
    <source>
        <dbReference type="PIRSR" id="PIRSR001553-1"/>
    </source>
</evidence>
<dbReference type="InterPro" id="IPR005811">
    <property type="entry name" value="SUCC_ACL_C"/>
</dbReference>
<comment type="subunit">
    <text evidence="5 8">Heterotetramer of two alpha and two beta subunits.</text>
</comment>
<dbReference type="InterPro" id="IPR033847">
    <property type="entry name" value="Citrt_syn/SCS-alpha_CS"/>
</dbReference>
<evidence type="ECO:0000256" key="7">
    <source>
        <dbReference type="RuleBase" id="RU000677"/>
    </source>
</evidence>
<dbReference type="AlphaFoldDB" id="A0A1Y6K7W3"/>
<dbReference type="FunFam" id="3.40.50.261:FF:000006">
    <property type="entry name" value="Succinate--CoA ligase [ADP-forming] subunit alpha"/>
    <property type="match status" value="1"/>
</dbReference>
<dbReference type="SUPFAM" id="SSF51735">
    <property type="entry name" value="NAD(P)-binding Rossmann-fold domains"/>
    <property type="match status" value="1"/>
</dbReference>
<comment type="function">
    <text evidence="5 8">Succinyl-CoA synthetase functions in the citric acid cycle (TCA), coupling the hydrolysis of succinyl-CoA to the synthesis of either ATP or GTP and thus represents the only step of substrate-level phosphorylation in the TCA. The alpha subunit of the enzyme binds the substrates coenzyme A and phosphate, while succinate binding and nucleotide specificity is provided by the beta subunit.</text>
</comment>
<proteinExistence type="inferred from homology"/>
<evidence type="ECO:0000256" key="4">
    <source>
        <dbReference type="ARBA" id="ARBA00060724"/>
    </source>
</evidence>
<dbReference type="UniPathway" id="UPA00223">
    <property type="reaction ID" value="UER00999"/>
</dbReference>
<dbReference type="GO" id="GO:0006099">
    <property type="term" value="P:tricarboxylic acid cycle"/>
    <property type="evidence" value="ECO:0007669"/>
    <property type="project" value="UniProtKB-UniRule"/>
</dbReference>
<evidence type="ECO:0000313" key="10">
    <source>
        <dbReference type="EMBL" id="SMX54110.1"/>
    </source>
</evidence>
<dbReference type="GO" id="GO:0000166">
    <property type="term" value="F:nucleotide binding"/>
    <property type="evidence" value="ECO:0007669"/>
    <property type="project" value="UniProtKB-KW"/>
</dbReference>
<accession>A0A1Y6K7W3</accession>
<reference evidence="11" key="1">
    <citation type="submission" date="2017-05" db="EMBL/GenBank/DDBJ databases">
        <authorList>
            <person name="Kirkegaard R."/>
            <person name="Mcilroy J S."/>
        </authorList>
    </citation>
    <scope>NUCLEOTIDE SEQUENCE [LARGE SCALE GENOMIC DNA]</scope>
</reference>
<organism evidence="10 11">
    <name type="scientific">Candidatus Brevifilum fermentans</name>
    <dbReference type="NCBI Taxonomy" id="1986204"/>
    <lineage>
        <taxon>Bacteria</taxon>
        <taxon>Bacillati</taxon>
        <taxon>Chloroflexota</taxon>
        <taxon>Anaerolineae</taxon>
        <taxon>Anaerolineales</taxon>
        <taxon>Anaerolineaceae</taxon>
        <taxon>Candidatus Brevifilum</taxon>
    </lineage>
</organism>
<dbReference type="GO" id="GO:0004775">
    <property type="term" value="F:succinate-CoA ligase (ADP-forming) activity"/>
    <property type="evidence" value="ECO:0007669"/>
    <property type="project" value="UniProtKB-UniRule"/>
</dbReference>
<comment type="catalytic activity">
    <reaction evidence="5">
        <text>GTP + succinate + CoA = succinyl-CoA + GDP + phosphate</text>
        <dbReference type="Rhea" id="RHEA:22120"/>
        <dbReference type="ChEBI" id="CHEBI:30031"/>
        <dbReference type="ChEBI" id="CHEBI:37565"/>
        <dbReference type="ChEBI" id="CHEBI:43474"/>
        <dbReference type="ChEBI" id="CHEBI:57287"/>
        <dbReference type="ChEBI" id="CHEBI:57292"/>
        <dbReference type="ChEBI" id="CHEBI:58189"/>
    </reaction>
</comment>
<evidence type="ECO:0000256" key="8">
    <source>
        <dbReference type="RuleBase" id="RU000699"/>
    </source>
</evidence>
<feature type="binding site" evidence="5">
    <location>
        <begin position="17"/>
        <end position="20"/>
    </location>
    <ligand>
        <name>CoA</name>
        <dbReference type="ChEBI" id="CHEBI:57287"/>
    </ligand>
</feature>
<dbReference type="InterPro" id="IPR036291">
    <property type="entry name" value="NAD(P)-bd_dom_sf"/>
</dbReference>
<dbReference type="PRINTS" id="PR01798">
    <property type="entry name" value="SCOASYNTHASE"/>
</dbReference>
<evidence type="ECO:0000256" key="5">
    <source>
        <dbReference type="HAMAP-Rule" id="MF_01988"/>
    </source>
</evidence>
<dbReference type="Gene3D" id="3.40.50.261">
    <property type="entry name" value="Succinyl-CoA synthetase domains"/>
    <property type="match status" value="1"/>
</dbReference>
<evidence type="ECO:0000256" key="1">
    <source>
        <dbReference type="ARBA" id="ARBA00022532"/>
    </source>
</evidence>
<evidence type="ECO:0000313" key="11">
    <source>
        <dbReference type="Proteomes" id="UP000195514"/>
    </source>
</evidence>
<dbReference type="PROSITE" id="PS00399">
    <property type="entry name" value="SUCCINYL_COA_LIG_2"/>
    <property type="match status" value="1"/>
</dbReference>
<evidence type="ECO:0000259" key="9">
    <source>
        <dbReference type="SMART" id="SM00881"/>
    </source>
</evidence>
<protein>
    <recommendedName>
        <fullName evidence="5">Succinate--CoA ligase [ADP-forming] subunit alpha</fullName>
        <ecNumber evidence="5">6.2.1.5</ecNumber>
    </recommendedName>
    <alternativeName>
        <fullName evidence="5">Succinyl-CoA synthetase subunit alpha</fullName>
        <shortName evidence="5">SCS-alpha</shortName>
    </alternativeName>
</protein>
<dbReference type="Proteomes" id="UP000195514">
    <property type="component" value="Chromosome I"/>
</dbReference>
<keyword evidence="2 5" id="KW-0436">Ligase</keyword>
<evidence type="ECO:0000256" key="2">
    <source>
        <dbReference type="ARBA" id="ARBA00022598"/>
    </source>
</evidence>
<feature type="binding site" evidence="5">
    <location>
        <position position="161"/>
    </location>
    <ligand>
        <name>substrate</name>
        <note>ligand shared with subunit beta</note>
    </ligand>
</feature>
<dbReference type="NCBIfam" id="NF004230">
    <property type="entry name" value="PRK05678.1"/>
    <property type="match status" value="1"/>
</dbReference>
<dbReference type="Pfam" id="PF00549">
    <property type="entry name" value="Ligase_CoA"/>
    <property type="match status" value="1"/>
</dbReference>
<dbReference type="HAMAP" id="MF_01988">
    <property type="entry name" value="Succ_CoA_alpha"/>
    <property type="match status" value="1"/>
</dbReference>
<dbReference type="KEGG" id="abat:CFX1CAM_1045"/>
<sequence length="289" mass="29690">MSILVNGNTRLVVQGITGHEGHFHAQAMLDYGTNIVAGVTPGKGGEWVLGGKVPVFDSVHTAVEMTGANTSVIFVPARAAADSILEAADAGIELIVCITEGVPVKEMLTVKHMLTRQNAILLGPNTPGIISPPDTRVGIIPGEITFAGNVGVVSRSGTLTYEVMHALMMAGIGTSSCVGVGGDPIIGANFVDILSYFEGDSATETVVLIGEIGGRDEERAAEYIAEAMTKPVVGFIAGLAAPEETRMGHAGAIVEGGVGSARDKVAALEAAGVRIARTPEEIPGLVRGR</sequence>
<name>A0A1Y6K7W3_9CHLR</name>
<dbReference type="PROSITE" id="PS01216">
    <property type="entry name" value="SUCCINYL_COA_LIG_1"/>
    <property type="match status" value="1"/>
</dbReference>
<dbReference type="RefSeq" id="WP_087861986.1">
    <property type="nucleotide sequence ID" value="NZ_LT859958.1"/>
</dbReference>
<comment type="catalytic activity">
    <reaction evidence="5 8">
        <text>succinate + ATP + CoA = succinyl-CoA + ADP + phosphate</text>
        <dbReference type="Rhea" id="RHEA:17661"/>
        <dbReference type="ChEBI" id="CHEBI:30031"/>
        <dbReference type="ChEBI" id="CHEBI:30616"/>
        <dbReference type="ChEBI" id="CHEBI:43474"/>
        <dbReference type="ChEBI" id="CHEBI:57287"/>
        <dbReference type="ChEBI" id="CHEBI:57292"/>
        <dbReference type="ChEBI" id="CHEBI:456216"/>
        <dbReference type="EC" id="6.2.1.5"/>
    </reaction>
</comment>
<keyword evidence="1 5" id="KW-0816">Tricarboxylic acid cycle</keyword>
<comment type="similarity">
    <text evidence="4 5 7">Belongs to the succinate/malate CoA ligase alpha subunit family.</text>
</comment>
<gene>
    <name evidence="5 10" type="primary">sucD</name>
    <name evidence="10" type="ORF">CFX1CAM_1045</name>
</gene>
<dbReference type="EMBL" id="LT859958">
    <property type="protein sequence ID" value="SMX54110.1"/>
    <property type="molecule type" value="Genomic_DNA"/>
</dbReference>
<dbReference type="PANTHER" id="PTHR11117">
    <property type="entry name" value="SUCCINYL-COA LIGASE SUBUNIT ALPHA"/>
    <property type="match status" value="1"/>
</dbReference>
<dbReference type="Pfam" id="PF02629">
    <property type="entry name" value="CoA_binding"/>
    <property type="match status" value="1"/>
</dbReference>
<dbReference type="Gene3D" id="3.40.50.720">
    <property type="entry name" value="NAD(P)-binding Rossmann-like Domain"/>
    <property type="match status" value="1"/>
</dbReference>
<keyword evidence="11" id="KW-1185">Reference proteome</keyword>
<feature type="binding site" evidence="5">
    <location>
        <begin position="98"/>
        <end position="100"/>
    </location>
    <ligand>
        <name>CoA</name>
        <dbReference type="ChEBI" id="CHEBI:57287"/>
    </ligand>
</feature>
<dbReference type="NCBIfam" id="TIGR01019">
    <property type="entry name" value="sucCoAalpha"/>
    <property type="match status" value="1"/>
</dbReference>
<dbReference type="InterPro" id="IPR005810">
    <property type="entry name" value="CoA_lig_alpha"/>
</dbReference>
<dbReference type="SUPFAM" id="SSF52210">
    <property type="entry name" value="Succinyl-CoA synthetase domains"/>
    <property type="match status" value="1"/>
</dbReference>
<evidence type="ECO:0000256" key="3">
    <source>
        <dbReference type="ARBA" id="ARBA00022741"/>
    </source>
</evidence>
<dbReference type="GO" id="GO:0004776">
    <property type="term" value="F:succinate-CoA ligase (GDP-forming) activity"/>
    <property type="evidence" value="ECO:0007669"/>
    <property type="project" value="TreeGrafter"/>
</dbReference>
<dbReference type="GO" id="GO:0005829">
    <property type="term" value="C:cytosol"/>
    <property type="evidence" value="ECO:0007669"/>
    <property type="project" value="TreeGrafter"/>
</dbReference>
<dbReference type="OrthoDB" id="9807196at2"/>
<comment type="pathway">
    <text evidence="5 8">Carbohydrate metabolism; tricarboxylic acid cycle; succinate from succinyl-CoA (ligase route): step 1/1.</text>
</comment>
<feature type="binding site" evidence="5">
    <location>
        <position position="43"/>
    </location>
    <ligand>
        <name>CoA</name>
        <dbReference type="ChEBI" id="CHEBI:57287"/>
    </ligand>
</feature>
<dbReference type="SMART" id="SM00881">
    <property type="entry name" value="CoA_binding"/>
    <property type="match status" value="1"/>
</dbReference>